<name>A0ABS2GR06_9BURK</name>
<dbReference type="Proteomes" id="UP000777002">
    <property type="component" value="Unassembled WGS sequence"/>
</dbReference>
<sequence length="305" mass="34580">MESDKLIGIGPSDFIAGFNLFNAKLATGIKMRFAIGGSGSPILLVHGHPHTHIIWRKIAPKLAETHTVILPDLRGYGDTEKPESQPDHRPYSKREMAKDLMSLMHLLGFEKFAFIGHDRGARVGHRLALDYPEAVTKTVFVDIAPTATMYALTNKEFATKYFWWFFLIQPEPFPEKLIGFEPEYFLHHHINGQIKIKGVVEERAFKEYLRCYRNPGTIHAICEDYRAAATIDLEDDKADSDRRIECPLYLLWGARGTVGKLYDVVGTWKDKAIDVSGEALDCGHSPEEECPEIFLEKVLHFLGSH</sequence>
<feature type="domain" description="AB hydrolase-1" evidence="1">
    <location>
        <begin position="41"/>
        <end position="165"/>
    </location>
</feature>
<dbReference type="SUPFAM" id="SSF53474">
    <property type="entry name" value="alpha/beta-Hydrolases"/>
    <property type="match status" value="1"/>
</dbReference>
<reference evidence="2 3" key="1">
    <citation type="journal article" date="2021" name="Sci. Rep.">
        <title>The distribution of antibiotic resistance genes in chicken gut microbiota commensals.</title>
        <authorList>
            <person name="Juricova H."/>
            <person name="Matiasovicova J."/>
            <person name="Kubasova T."/>
            <person name="Cejkova D."/>
            <person name="Rychlik I."/>
        </authorList>
    </citation>
    <scope>NUCLEOTIDE SEQUENCE [LARGE SCALE GENOMIC DNA]</scope>
    <source>
        <strain evidence="2 3">An562</strain>
    </source>
</reference>
<comment type="caution">
    <text evidence="2">The sequence shown here is derived from an EMBL/GenBank/DDBJ whole genome shotgun (WGS) entry which is preliminary data.</text>
</comment>
<evidence type="ECO:0000259" key="1">
    <source>
        <dbReference type="Pfam" id="PF00561"/>
    </source>
</evidence>
<dbReference type="Gene3D" id="3.40.50.1820">
    <property type="entry name" value="alpha/beta hydrolase"/>
    <property type="match status" value="1"/>
</dbReference>
<dbReference type="EMBL" id="JACJKX010000003">
    <property type="protein sequence ID" value="MBM6928265.1"/>
    <property type="molecule type" value="Genomic_DNA"/>
</dbReference>
<dbReference type="Pfam" id="PF00561">
    <property type="entry name" value="Abhydrolase_1"/>
    <property type="match status" value="1"/>
</dbReference>
<proteinExistence type="predicted"/>
<dbReference type="PRINTS" id="PR00111">
    <property type="entry name" value="ABHYDROLASE"/>
</dbReference>
<accession>A0ABS2GR06</accession>
<gene>
    <name evidence="2" type="ORF">H5985_03130</name>
</gene>
<protein>
    <submittedName>
        <fullName evidence="2">Alpha/beta hydrolase</fullName>
    </submittedName>
</protein>
<keyword evidence="3" id="KW-1185">Reference proteome</keyword>
<evidence type="ECO:0000313" key="2">
    <source>
        <dbReference type="EMBL" id="MBM6928265.1"/>
    </source>
</evidence>
<keyword evidence="2" id="KW-0378">Hydrolase</keyword>
<dbReference type="InterPro" id="IPR029058">
    <property type="entry name" value="AB_hydrolase_fold"/>
</dbReference>
<dbReference type="PANTHER" id="PTHR43329">
    <property type="entry name" value="EPOXIDE HYDROLASE"/>
    <property type="match status" value="1"/>
</dbReference>
<dbReference type="GO" id="GO:0016787">
    <property type="term" value="F:hydrolase activity"/>
    <property type="evidence" value="ECO:0007669"/>
    <property type="project" value="UniProtKB-KW"/>
</dbReference>
<evidence type="ECO:0000313" key="3">
    <source>
        <dbReference type="Proteomes" id="UP000777002"/>
    </source>
</evidence>
<dbReference type="RefSeq" id="WP_239481571.1">
    <property type="nucleotide sequence ID" value="NZ_JACJKX010000003.1"/>
</dbReference>
<dbReference type="InterPro" id="IPR000073">
    <property type="entry name" value="AB_hydrolase_1"/>
</dbReference>
<organism evidence="2 3">
    <name type="scientific">Parasutterella secunda</name>
    <dbReference type="NCBI Taxonomy" id="626947"/>
    <lineage>
        <taxon>Bacteria</taxon>
        <taxon>Pseudomonadati</taxon>
        <taxon>Pseudomonadota</taxon>
        <taxon>Betaproteobacteria</taxon>
        <taxon>Burkholderiales</taxon>
        <taxon>Sutterellaceae</taxon>
        <taxon>Parasutterella</taxon>
    </lineage>
</organism>